<keyword evidence="8 14" id="KW-1133">Transmembrane helix</keyword>
<dbReference type="PANTHER" id="PTHR11035">
    <property type="entry name" value="VERY-LONG-CHAIN (3R)-3-HYDROXYACYL-COA DEHYDRATASE"/>
    <property type="match status" value="1"/>
</dbReference>
<keyword evidence="18" id="KW-1185">Reference proteome</keyword>
<dbReference type="GO" id="GO:0042761">
    <property type="term" value="P:very long-chain fatty acid biosynthetic process"/>
    <property type="evidence" value="ECO:0007669"/>
    <property type="project" value="TreeGrafter"/>
</dbReference>
<dbReference type="EnsemblMetazoa" id="XM_019900530.1">
    <property type="protein sequence ID" value="XP_019756089.1"/>
    <property type="gene ID" value="LOC109534755"/>
</dbReference>
<evidence type="ECO:0000313" key="19">
    <source>
        <dbReference type="Proteomes" id="UP000030742"/>
    </source>
</evidence>
<gene>
    <name evidence="17" type="primary">109534755</name>
    <name evidence="16" type="ORF">D910_10134</name>
    <name evidence="15" type="ORF">YQE_03984</name>
</gene>
<evidence type="ECO:0000313" key="15">
    <source>
        <dbReference type="EMBL" id="ENN79521.1"/>
    </source>
</evidence>
<comment type="subcellular location">
    <subcellularLocation>
        <location evidence="14">Endoplasmic reticulum membrane</location>
        <topology evidence="14">Multi-pass membrane protein</topology>
    </subcellularLocation>
    <subcellularLocation>
        <location evidence="1">Membrane</location>
        <topology evidence="1">Multi-pass membrane protein</topology>
    </subcellularLocation>
</comment>
<dbReference type="AlphaFoldDB" id="N6UFW3"/>
<evidence type="ECO:0000256" key="13">
    <source>
        <dbReference type="ARBA" id="ARBA00036671"/>
    </source>
</evidence>
<dbReference type="UniPathway" id="UPA00094"/>
<evidence type="ECO:0000256" key="14">
    <source>
        <dbReference type="RuleBase" id="RU363109"/>
    </source>
</evidence>
<evidence type="ECO:0000256" key="3">
    <source>
        <dbReference type="ARBA" id="ARBA00007811"/>
    </source>
</evidence>
<evidence type="ECO:0000256" key="4">
    <source>
        <dbReference type="ARBA" id="ARBA00013122"/>
    </source>
</evidence>
<evidence type="ECO:0000256" key="8">
    <source>
        <dbReference type="ARBA" id="ARBA00022989"/>
    </source>
</evidence>
<dbReference type="EC" id="4.2.1.134" evidence="4 14"/>
<evidence type="ECO:0000256" key="1">
    <source>
        <dbReference type="ARBA" id="ARBA00004141"/>
    </source>
</evidence>
<comment type="pathway">
    <text evidence="2 14">Lipid metabolism; fatty acid biosynthesis.</text>
</comment>
<feature type="transmembrane region" description="Helical" evidence="14">
    <location>
        <begin position="154"/>
        <end position="175"/>
    </location>
</feature>
<dbReference type="HOGENOM" id="CLU_034302_2_2_1"/>
<evidence type="ECO:0000256" key="12">
    <source>
        <dbReference type="ARBA" id="ARBA00023239"/>
    </source>
</evidence>
<comment type="similarity">
    <text evidence="3 14">Belongs to the very long-chain fatty acids dehydratase HACD family.</text>
</comment>
<keyword evidence="12 14" id="KW-0456">Lyase</keyword>
<evidence type="ECO:0000313" key="18">
    <source>
        <dbReference type="Proteomes" id="UP000019118"/>
    </source>
</evidence>
<comment type="catalytic activity">
    <reaction evidence="13 14">
        <text>a very-long-chain (3R)-3-hydroxyacyl-CoA = a very-long-chain (2E)-enoyl-CoA + H2O</text>
        <dbReference type="Rhea" id="RHEA:45812"/>
        <dbReference type="ChEBI" id="CHEBI:15377"/>
        <dbReference type="ChEBI" id="CHEBI:83728"/>
        <dbReference type="ChEBI" id="CHEBI:85440"/>
        <dbReference type="EC" id="4.2.1.134"/>
    </reaction>
</comment>
<dbReference type="STRING" id="77166.N6UFW3"/>
<protein>
    <recommendedName>
        <fullName evidence="4 14">Very-long-chain (3R)-3-hydroxyacyl-CoA dehydratase</fullName>
        <ecNumber evidence="4 14">4.2.1.134</ecNumber>
    </recommendedName>
</protein>
<name>N6UFW3_DENPD</name>
<keyword evidence="6 14" id="KW-0812">Transmembrane</keyword>
<dbReference type="GO" id="GO:0030148">
    <property type="term" value="P:sphingolipid biosynthetic process"/>
    <property type="evidence" value="ECO:0007669"/>
    <property type="project" value="TreeGrafter"/>
</dbReference>
<dbReference type="PANTHER" id="PTHR11035:SF3">
    <property type="entry name" value="VERY-LONG-CHAIN (3R)-3-HYDROXYACYL-COA DEHYDRATASE"/>
    <property type="match status" value="1"/>
</dbReference>
<evidence type="ECO:0000256" key="6">
    <source>
        <dbReference type="ARBA" id="ARBA00022692"/>
    </source>
</evidence>
<evidence type="ECO:0000256" key="5">
    <source>
        <dbReference type="ARBA" id="ARBA00022516"/>
    </source>
</evidence>
<dbReference type="Pfam" id="PF04387">
    <property type="entry name" value="PTPLA"/>
    <property type="match status" value="1"/>
</dbReference>
<evidence type="ECO:0000313" key="16">
    <source>
        <dbReference type="EMBL" id="ERL92826.1"/>
    </source>
</evidence>
<evidence type="ECO:0000256" key="2">
    <source>
        <dbReference type="ARBA" id="ARBA00005194"/>
    </source>
</evidence>
<reference evidence="17" key="2">
    <citation type="submission" date="2024-08" db="UniProtKB">
        <authorList>
            <consortium name="EnsemblMetazoa"/>
        </authorList>
    </citation>
    <scope>IDENTIFICATION</scope>
</reference>
<dbReference type="Proteomes" id="UP000019118">
    <property type="component" value="Unassembled WGS sequence"/>
</dbReference>
<dbReference type="InterPro" id="IPR007482">
    <property type="entry name" value="Tyr_Pase-like_PTPLA"/>
</dbReference>
<dbReference type="OrthoDB" id="46988at2759"/>
<keyword evidence="7 14" id="KW-0276">Fatty acid metabolism</keyword>
<accession>N6UFW3</accession>
<dbReference type="GO" id="GO:0102158">
    <property type="term" value="F:very-long-chain (3R)-3-hydroxyacyl-CoA dehydratase activity"/>
    <property type="evidence" value="ECO:0007669"/>
    <property type="project" value="UniProtKB-EC"/>
</dbReference>
<dbReference type="GO" id="GO:0005789">
    <property type="term" value="C:endoplasmic reticulum membrane"/>
    <property type="evidence" value="ECO:0007669"/>
    <property type="project" value="UniProtKB-SubCell"/>
</dbReference>
<organism evidence="15">
    <name type="scientific">Dendroctonus ponderosae</name>
    <name type="common">Mountain pine beetle</name>
    <dbReference type="NCBI Taxonomy" id="77166"/>
    <lineage>
        <taxon>Eukaryota</taxon>
        <taxon>Metazoa</taxon>
        <taxon>Ecdysozoa</taxon>
        <taxon>Arthropoda</taxon>
        <taxon>Hexapoda</taxon>
        <taxon>Insecta</taxon>
        <taxon>Pterygota</taxon>
        <taxon>Neoptera</taxon>
        <taxon>Endopterygota</taxon>
        <taxon>Coleoptera</taxon>
        <taxon>Polyphaga</taxon>
        <taxon>Cucujiformia</taxon>
        <taxon>Curculionidae</taxon>
        <taxon>Scolytinae</taxon>
        <taxon>Dendroctonus</taxon>
    </lineage>
</organism>
<keyword evidence="11 14" id="KW-0275">Fatty acid biosynthesis</keyword>
<keyword evidence="5 14" id="KW-0444">Lipid biosynthesis</keyword>
<feature type="transmembrane region" description="Helical" evidence="14">
    <location>
        <begin position="195"/>
        <end position="218"/>
    </location>
</feature>
<dbReference type="GO" id="GO:0030497">
    <property type="term" value="P:fatty acid elongation"/>
    <property type="evidence" value="ECO:0007669"/>
    <property type="project" value="TreeGrafter"/>
</dbReference>
<feature type="non-terminal residue" evidence="15">
    <location>
        <position position="1"/>
    </location>
</feature>
<sequence length="237" mass="26623">MSKLSVASGSKGNQPPSSAKAHLQHGYLVVYNAVQTIGWSLIFYQLISFYLGNGNKTLYDTVRCALNVFQNAAILEVIHAATGMIRSSAVMTAFQVASRVAVVCGVLLATNSARTGLGLPLALIAWSVTEIIRYSNYTFNLVSTVPYFLKYLRYTTFIVLYPIGVTGELLCIWAAQKEVGDGRLYTIDMPNKYNFIFNYQLLLWFMMLLYIPLFPQLYMYMFGQRRKALSPPKEKST</sequence>
<evidence type="ECO:0000313" key="17">
    <source>
        <dbReference type="EnsemblMetazoa" id="XP_019756089.1"/>
    </source>
</evidence>
<comment type="function">
    <text evidence="14">Catalyzes the third of the four reactions of the long-chain fatty acids elongation cycle. This endoplasmic reticulum-bound enzymatic process, allows the addition of two carbons to the chain of long- and very long-chain fatty acids/VLCFAs per cycle. This enzyme catalyzes the dehydration of the 3-hydroxyacyl-CoA intermediate into trans-2,3-enoyl-CoA, within each cycle of fatty acid elongation. Thereby, it participates to the production of VLCFAs of different chain lengths that are involved in multiple biological processes as precursors of membrane lipids and lipid mediators.</text>
</comment>
<evidence type="ECO:0000256" key="11">
    <source>
        <dbReference type="ARBA" id="ARBA00023160"/>
    </source>
</evidence>
<dbReference type="KEGG" id="dpa:109534755"/>
<comment type="caution">
    <text evidence="14">Lacks conserved residue(s) required for the propagation of feature annotation.</text>
</comment>
<dbReference type="Proteomes" id="UP000030742">
    <property type="component" value="Unassembled WGS sequence"/>
</dbReference>
<dbReference type="EMBL" id="KB740686">
    <property type="protein sequence ID" value="ENN79521.1"/>
    <property type="molecule type" value="Genomic_DNA"/>
</dbReference>
<proteinExistence type="inferred from homology"/>
<keyword evidence="10 14" id="KW-0472">Membrane</keyword>
<evidence type="ECO:0000256" key="7">
    <source>
        <dbReference type="ARBA" id="ARBA00022832"/>
    </source>
</evidence>
<reference evidence="18 19" key="1">
    <citation type="journal article" date="2013" name="Genome Biol.">
        <title>Draft genome of the mountain pine beetle, Dendroctonus ponderosae Hopkins, a major forest pest.</title>
        <authorList>
            <person name="Keeling C.I."/>
            <person name="Yuen M.M."/>
            <person name="Liao N.Y."/>
            <person name="Docking T.R."/>
            <person name="Chan S.K."/>
            <person name="Taylor G.A."/>
            <person name="Palmquist D.L."/>
            <person name="Jackman S.D."/>
            <person name="Nguyen A."/>
            <person name="Li M."/>
            <person name="Henderson H."/>
            <person name="Janes J.K."/>
            <person name="Zhao Y."/>
            <person name="Pandoh P."/>
            <person name="Moore R."/>
            <person name="Sperling F.A."/>
            <person name="Huber D.P."/>
            <person name="Birol I."/>
            <person name="Jones S.J."/>
            <person name="Bohlmann J."/>
        </authorList>
    </citation>
    <scope>NUCLEOTIDE SEQUENCE</scope>
</reference>
<evidence type="ECO:0000256" key="9">
    <source>
        <dbReference type="ARBA" id="ARBA00023098"/>
    </source>
</evidence>
<dbReference type="EMBL" id="KB632335">
    <property type="protein sequence ID" value="ERL92826.1"/>
    <property type="molecule type" value="Genomic_DNA"/>
</dbReference>
<keyword evidence="9 14" id="KW-0443">Lipid metabolism</keyword>
<dbReference type="OMA" id="WSYILWQ"/>
<keyword evidence="14" id="KW-0256">Endoplasmic reticulum</keyword>
<evidence type="ECO:0000256" key="10">
    <source>
        <dbReference type="ARBA" id="ARBA00023136"/>
    </source>
</evidence>